<accession>A0AAD4E5N5</accession>
<evidence type="ECO:0000313" key="2">
    <source>
        <dbReference type="Proteomes" id="UP001195769"/>
    </source>
</evidence>
<dbReference type="GeneID" id="64659924"/>
<keyword evidence="2" id="KW-1185">Reference proteome</keyword>
<dbReference type="RefSeq" id="XP_041225611.1">
    <property type="nucleotide sequence ID" value="XM_041365626.1"/>
</dbReference>
<dbReference type="AlphaFoldDB" id="A0AAD4E5N5"/>
<dbReference type="Proteomes" id="UP001195769">
    <property type="component" value="Unassembled WGS sequence"/>
</dbReference>
<protein>
    <submittedName>
        <fullName evidence="1">Uncharacterized protein</fullName>
    </submittedName>
</protein>
<name>A0AAD4E5N5_9AGAM</name>
<comment type="caution">
    <text evidence="1">The sequence shown here is derived from an EMBL/GenBank/DDBJ whole genome shotgun (WGS) entry which is preliminary data.</text>
</comment>
<evidence type="ECO:0000313" key="1">
    <source>
        <dbReference type="EMBL" id="KAG1900035.1"/>
    </source>
</evidence>
<organism evidence="1 2">
    <name type="scientific">Suillus fuscotomentosus</name>
    <dbReference type="NCBI Taxonomy" id="1912939"/>
    <lineage>
        <taxon>Eukaryota</taxon>
        <taxon>Fungi</taxon>
        <taxon>Dikarya</taxon>
        <taxon>Basidiomycota</taxon>
        <taxon>Agaricomycotina</taxon>
        <taxon>Agaricomycetes</taxon>
        <taxon>Agaricomycetidae</taxon>
        <taxon>Boletales</taxon>
        <taxon>Suillineae</taxon>
        <taxon>Suillaceae</taxon>
        <taxon>Suillus</taxon>
    </lineage>
</organism>
<gene>
    <name evidence="1" type="ORF">F5891DRAFT_1173358</name>
</gene>
<proteinExistence type="predicted"/>
<dbReference type="EMBL" id="JABBWK010000029">
    <property type="protein sequence ID" value="KAG1900035.1"/>
    <property type="molecule type" value="Genomic_DNA"/>
</dbReference>
<reference evidence="1" key="1">
    <citation type="journal article" date="2020" name="New Phytol.">
        <title>Comparative genomics reveals dynamic genome evolution in host specialist ectomycorrhizal fungi.</title>
        <authorList>
            <person name="Lofgren L.A."/>
            <person name="Nguyen N.H."/>
            <person name="Vilgalys R."/>
            <person name="Ruytinx J."/>
            <person name="Liao H.L."/>
            <person name="Branco S."/>
            <person name="Kuo A."/>
            <person name="LaButti K."/>
            <person name="Lipzen A."/>
            <person name="Andreopoulos W."/>
            <person name="Pangilinan J."/>
            <person name="Riley R."/>
            <person name="Hundley H."/>
            <person name="Na H."/>
            <person name="Barry K."/>
            <person name="Grigoriev I.V."/>
            <person name="Stajich J.E."/>
            <person name="Kennedy P.G."/>
        </authorList>
    </citation>
    <scope>NUCLEOTIDE SEQUENCE</scope>
    <source>
        <strain evidence="1">FC203</strain>
    </source>
</reference>
<sequence length="195" mass="21669">MRRKCNRFQMGFKRGMKAGRHLLVLANQIKLRCANNFFPFVIATGMSIAVVHGRDSSVVGQLTSLTGQTIMSETALAGALLNVRQPLELDLKLSEPRISSNIHIARTIQRLIDIDLPDSADRERSSGALFLKKHIKLHSSSSNWLTDAAYLNHGFVPSSLSPSESGWGRSVGTKVLERSNYVYSRWVQDATPKSF</sequence>